<reference evidence="1" key="1">
    <citation type="journal article" date="2015" name="Nature">
        <title>Complex archaea that bridge the gap between prokaryotes and eukaryotes.</title>
        <authorList>
            <person name="Spang A."/>
            <person name="Saw J.H."/>
            <person name="Jorgensen S.L."/>
            <person name="Zaremba-Niedzwiedzka K."/>
            <person name="Martijn J."/>
            <person name="Lind A.E."/>
            <person name="van Eijk R."/>
            <person name="Schleper C."/>
            <person name="Guy L."/>
            <person name="Ettema T.J."/>
        </authorList>
    </citation>
    <scope>NUCLEOTIDE SEQUENCE</scope>
</reference>
<gene>
    <name evidence="1" type="ORF">LCGC14_0351410</name>
</gene>
<protein>
    <submittedName>
        <fullName evidence="1">Uncharacterized protein</fullName>
    </submittedName>
</protein>
<sequence>MKRFILLILLLLTPLALKAQADKFTFFDLGGGVIVGLSTSGGIFTFTGSIVATGDLTLGVAGSSEITPTLSIIGDADSDAEDMDDTFALTLVPTVNPINAFYKFSTSQAKGFSFDGTVGVGLSTVPGSQFWVEGGWITHNAGAGSAGRIDVIGGDGQPAGITLKADRFDDNADWWSMSASVANVFTINSLATGSVVPLISITTDGSTTQETYVVRKHVALSGATDNSATNIFTITTADETGSADGGMYSVKVHLSAGEATAASGAVNTASMSLVVHWTRIMASAGTGANSVVSEISQSASANEGTGQITDILVTVTETSEFVQQVLVTVNTSGGTADAFAMVELIYSDFTTPPSIQ</sequence>
<organism evidence="1">
    <name type="scientific">marine sediment metagenome</name>
    <dbReference type="NCBI Taxonomy" id="412755"/>
    <lineage>
        <taxon>unclassified sequences</taxon>
        <taxon>metagenomes</taxon>
        <taxon>ecological metagenomes</taxon>
    </lineage>
</organism>
<dbReference type="AlphaFoldDB" id="A0A0F9TTM8"/>
<name>A0A0F9TTM8_9ZZZZ</name>
<accession>A0A0F9TTM8</accession>
<comment type="caution">
    <text evidence="1">The sequence shown here is derived from an EMBL/GenBank/DDBJ whole genome shotgun (WGS) entry which is preliminary data.</text>
</comment>
<evidence type="ECO:0000313" key="1">
    <source>
        <dbReference type="EMBL" id="KKN78282.1"/>
    </source>
</evidence>
<proteinExistence type="predicted"/>
<dbReference type="EMBL" id="LAZR01000265">
    <property type="protein sequence ID" value="KKN78282.1"/>
    <property type="molecule type" value="Genomic_DNA"/>
</dbReference>